<evidence type="ECO:0000313" key="3">
    <source>
        <dbReference type="Proteomes" id="UP001203069"/>
    </source>
</evidence>
<name>A0ABT0MV68_9GAMM</name>
<dbReference type="PANTHER" id="PTHR43792:SF1">
    <property type="entry name" value="N-ACETYLTRANSFERASE DOMAIN-CONTAINING PROTEIN"/>
    <property type="match status" value="1"/>
</dbReference>
<organism evidence="2 3">
    <name type="scientific">Brenneria tiliae</name>
    <dbReference type="NCBI Taxonomy" id="2914984"/>
    <lineage>
        <taxon>Bacteria</taxon>
        <taxon>Pseudomonadati</taxon>
        <taxon>Pseudomonadota</taxon>
        <taxon>Gammaproteobacteria</taxon>
        <taxon>Enterobacterales</taxon>
        <taxon>Pectobacteriaceae</taxon>
        <taxon>Brenneria</taxon>
    </lineage>
</organism>
<dbReference type="InterPro" id="IPR016181">
    <property type="entry name" value="Acyl_CoA_acyltransferase"/>
</dbReference>
<gene>
    <name evidence="2" type="ORF">MFP26_13750</name>
</gene>
<dbReference type="Proteomes" id="UP001203069">
    <property type="component" value="Unassembled WGS sequence"/>
</dbReference>
<dbReference type="EMBL" id="JAKPBZ010000112">
    <property type="protein sequence ID" value="MCL2893748.1"/>
    <property type="molecule type" value="Genomic_DNA"/>
</dbReference>
<sequence length="166" mass="18901">MRPLVLEDAPAIQQQAGDPRVAVWTASFTSPFSREQSVNWVNRAINAMQTERAITLVIILRSSMNLIGVVNLRLPENETPYLGYWLGAAYWGKGYCTEAVLEVLRYGFSRLGLQRINARCYDNNVASEKVMRRCGMRKEPESPVTEEINGRRVRLVNYSITCNQLM</sequence>
<feature type="domain" description="N-acetyltransferase" evidence="1">
    <location>
        <begin position="1"/>
        <end position="163"/>
    </location>
</feature>
<dbReference type="Gene3D" id="3.40.630.30">
    <property type="match status" value="1"/>
</dbReference>
<dbReference type="InterPro" id="IPR051531">
    <property type="entry name" value="N-acetyltransferase"/>
</dbReference>
<accession>A0ABT0MV68</accession>
<proteinExistence type="predicted"/>
<comment type="caution">
    <text evidence="2">The sequence shown here is derived from an EMBL/GenBank/DDBJ whole genome shotgun (WGS) entry which is preliminary data.</text>
</comment>
<dbReference type="PANTHER" id="PTHR43792">
    <property type="entry name" value="GNAT FAMILY, PUTATIVE (AFU_ORTHOLOGUE AFUA_3G00765)-RELATED-RELATED"/>
    <property type="match status" value="1"/>
</dbReference>
<dbReference type="InterPro" id="IPR000182">
    <property type="entry name" value="GNAT_dom"/>
</dbReference>
<evidence type="ECO:0000259" key="1">
    <source>
        <dbReference type="PROSITE" id="PS51186"/>
    </source>
</evidence>
<dbReference type="SUPFAM" id="SSF55729">
    <property type="entry name" value="Acyl-CoA N-acyltransferases (Nat)"/>
    <property type="match status" value="1"/>
</dbReference>
<dbReference type="PROSITE" id="PS51186">
    <property type="entry name" value="GNAT"/>
    <property type="match status" value="1"/>
</dbReference>
<dbReference type="RefSeq" id="WP_249245125.1">
    <property type="nucleotide sequence ID" value="NZ_JAKPBZ010000112.1"/>
</dbReference>
<reference evidence="2 3" key="1">
    <citation type="submission" date="2022-02" db="EMBL/GenBank/DDBJ databases">
        <title>Description of Brenneria tiliae sp. nov. isolated from symptomatic Tilia x moltkei and Tilia x europaea trees in the UK.</title>
        <authorList>
            <person name="Kile H."/>
        </authorList>
    </citation>
    <scope>NUCLEOTIDE SEQUENCE [LARGE SCALE GENOMIC DNA]</scope>
    <source>
        <strain evidence="2 3">MC1SB4.1</strain>
    </source>
</reference>
<protein>
    <submittedName>
        <fullName evidence="2">GNAT family N-acetyltransferase</fullName>
    </submittedName>
</protein>
<evidence type="ECO:0000313" key="2">
    <source>
        <dbReference type="EMBL" id="MCL2893748.1"/>
    </source>
</evidence>
<dbReference type="Pfam" id="PF13302">
    <property type="entry name" value="Acetyltransf_3"/>
    <property type="match status" value="1"/>
</dbReference>
<keyword evidence="3" id="KW-1185">Reference proteome</keyword>